<dbReference type="Gene3D" id="1.10.630.10">
    <property type="entry name" value="Cytochrome P450"/>
    <property type="match status" value="1"/>
</dbReference>
<evidence type="ECO:0000313" key="4">
    <source>
        <dbReference type="Proteomes" id="UP001500842"/>
    </source>
</evidence>
<accession>A0ABN2BG64</accession>
<dbReference type="InterPro" id="IPR036396">
    <property type="entry name" value="Cyt_P450_sf"/>
</dbReference>
<dbReference type="RefSeq" id="WP_141004297.1">
    <property type="nucleotide sequence ID" value="NZ_BAAAOR010000034.1"/>
</dbReference>
<dbReference type="InterPro" id="IPR001128">
    <property type="entry name" value="Cyt_P450"/>
</dbReference>
<name>A0ABN2BG64_9ACTN</name>
<reference evidence="3 4" key="1">
    <citation type="journal article" date="2019" name="Int. J. Syst. Evol. Microbiol.">
        <title>The Global Catalogue of Microorganisms (GCM) 10K type strain sequencing project: providing services to taxonomists for standard genome sequencing and annotation.</title>
        <authorList>
            <consortium name="The Broad Institute Genomics Platform"/>
            <consortium name="The Broad Institute Genome Sequencing Center for Infectious Disease"/>
            <person name="Wu L."/>
            <person name="Ma J."/>
        </authorList>
    </citation>
    <scope>NUCLEOTIDE SEQUENCE [LARGE SCALE GENOMIC DNA]</scope>
    <source>
        <strain evidence="3 4">JCM 14942</strain>
    </source>
</reference>
<proteinExistence type="inferred from homology"/>
<dbReference type="InterPro" id="IPR002397">
    <property type="entry name" value="Cyt_P450_B"/>
</dbReference>
<dbReference type="PANTHER" id="PTHR46696">
    <property type="entry name" value="P450, PUTATIVE (EUROFUNG)-RELATED"/>
    <property type="match status" value="1"/>
</dbReference>
<evidence type="ECO:0000256" key="1">
    <source>
        <dbReference type="ARBA" id="ARBA00010617"/>
    </source>
</evidence>
<dbReference type="PRINTS" id="PR00359">
    <property type="entry name" value="BP450"/>
</dbReference>
<evidence type="ECO:0008006" key="5">
    <source>
        <dbReference type="Google" id="ProtNLM"/>
    </source>
</evidence>
<dbReference type="PROSITE" id="PS00086">
    <property type="entry name" value="CYTOCHROME_P450"/>
    <property type="match status" value="1"/>
</dbReference>
<sequence length="401" mass="43709">MSSARPLVDFDHHSAAFAADPDGILRALRTASPVAYTDHYGGFYVITGYDEVRQVLLDDRSFSVERDPDGRGGLLIPPSTHARETLLPGEIDPPRHTAFRRLLTHRFARNAVQAYRPATQGFVDECLDEIVALGDFDVVHHLGAPVPLALTVHLLGLPGSAEQRARHKLAVEEVFGLGKTRGTQEGLAAVDGLSEQIRRTMDERRRAPRDDVISDLVSADAPRLADVEIRGFIMNLLAGGLPTTASTTAHALLALHHDRSLRQRLIDDPDLVGPAVDEFVRTSSPSVSLARTVREQVEVGGVPFTPGDRVLVLLPSANVDARRYTSPETIDLERGGQHLAFGAGAHYCLGVHLARLELTLMLTAVLTRLPDYSIDEGLVQRLPMRGMLNGYVSMPAHTNLP</sequence>
<gene>
    <name evidence="3" type="ORF">GCM10009788_46640</name>
</gene>
<keyword evidence="2" id="KW-0349">Heme</keyword>
<evidence type="ECO:0000313" key="3">
    <source>
        <dbReference type="EMBL" id="GAA1538670.1"/>
    </source>
</evidence>
<protein>
    <recommendedName>
        <fullName evidence="5">Cytochrome P450</fullName>
    </recommendedName>
</protein>
<organism evidence="3 4">
    <name type="scientific">Nocardioides humi</name>
    <dbReference type="NCBI Taxonomy" id="449461"/>
    <lineage>
        <taxon>Bacteria</taxon>
        <taxon>Bacillati</taxon>
        <taxon>Actinomycetota</taxon>
        <taxon>Actinomycetes</taxon>
        <taxon>Propionibacteriales</taxon>
        <taxon>Nocardioidaceae</taxon>
        <taxon>Nocardioides</taxon>
    </lineage>
</organism>
<dbReference type="PANTHER" id="PTHR46696:SF6">
    <property type="entry name" value="P450, PUTATIVE (EUROFUNG)-RELATED"/>
    <property type="match status" value="1"/>
</dbReference>
<dbReference type="SUPFAM" id="SSF48264">
    <property type="entry name" value="Cytochrome P450"/>
    <property type="match status" value="1"/>
</dbReference>
<keyword evidence="2" id="KW-0503">Monooxygenase</keyword>
<evidence type="ECO:0000256" key="2">
    <source>
        <dbReference type="RuleBase" id="RU000461"/>
    </source>
</evidence>
<comment type="caution">
    <text evidence="3">The sequence shown here is derived from an EMBL/GenBank/DDBJ whole genome shotgun (WGS) entry which is preliminary data.</text>
</comment>
<keyword evidence="4" id="KW-1185">Reference proteome</keyword>
<keyword evidence="2" id="KW-0560">Oxidoreductase</keyword>
<keyword evidence="2" id="KW-0408">Iron</keyword>
<dbReference type="InterPro" id="IPR017972">
    <property type="entry name" value="Cyt_P450_CS"/>
</dbReference>
<comment type="similarity">
    <text evidence="1 2">Belongs to the cytochrome P450 family.</text>
</comment>
<dbReference type="Pfam" id="PF00067">
    <property type="entry name" value="p450"/>
    <property type="match status" value="1"/>
</dbReference>
<dbReference type="EMBL" id="BAAAOR010000034">
    <property type="protein sequence ID" value="GAA1538670.1"/>
    <property type="molecule type" value="Genomic_DNA"/>
</dbReference>
<keyword evidence="2" id="KW-0479">Metal-binding</keyword>
<dbReference type="Proteomes" id="UP001500842">
    <property type="component" value="Unassembled WGS sequence"/>
</dbReference>